<dbReference type="SUPFAM" id="SSF53383">
    <property type="entry name" value="PLP-dependent transferases"/>
    <property type="match status" value="1"/>
</dbReference>
<evidence type="ECO:0000313" key="1">
    <source>
        <dbReference type="EMBL" id="CAB4953041.1"/>
    </source>
</evidence>
<reference evidence="1" key="1">
    <citation type="submission" date="2020-05" db="EMBL/GenBank/DDBJ databases">
        <authorList>
            <person name="Chiriac C."/>
            <person name="Salcher M."/>
            <person name="Ghai R."/>
            <person name="Kavagutti S V."/>
        </authorList>
    </citation>
    <scope>NUCLEOTIDE SEQUENCE</scope>
</reference>
<organism evidence="1">
    <name type="scientific">freshwater metagenome</name>
    <dbReference type="NCBI Taxonomy" id="449393"/>
    <lineage>
        <taxon>unclassified sequences</taxon>
        <taxon>metagenomes</taxon>
        <taxon>ecological metagenomes</taxon>
    </lineage>
</organism>
<dbReference type="AlphaFoldDB" id="A0A6J7KCF6"/>
<dbReference type="EMBL" id="CAFBNF010000187">
    <property type="protein sequence ID" value="CAB4953041.1"/>
    <property type="molecule type" value="Genomic_DNA"/>
</dbReference>
<gene>
    <name evidence="1" type="ORF">UFOPK3773_01520</name>
</gene>
<name>A0A6J7KCF6_9ZZZZ</name>
<sequence>MPDSEDPSPAAEREARQGAERALLERFADDAEHGGDLRARVLRAQHAWADRLRETAEGGRQSFSTPVGTLSYSYQRYDLRRVDCDWLQVVHGLHLPQRAADGVFTSSGMGAIAAVAATLARRDWATVEISPDPYFEVPWLVRRLHPSLTLAETPVFGAGAAVVWLDTISSAWPELPSQRGSAQLLVIDTTCLEPDSPRIAAWLARADELGLTTILVRSHIKLDCFGHEIGRLGSAIVVAPTLDPSGVDALASDIREAVSLLGVTVEPARIYPWLGDPAFLDLARWRTEAIRESTRRLAGELGRRLRDRDDVTVLPRAHETAVLVRLPPGTTATEPSLARRVADLCERSGLPVVAAGSFGLDRIAVTDYADLRDGHHYLRVCGSDVADTVDSAVAEAIEGALT</sequence>
<protein>
    <submittedName>
        <fullName evidence="1">Unannotated protein</fullName>
    </submittedName>
</protein>
<accession>A0A6J7KCF6</accession>
<dbReference type="InterPro" id="IPR015424">
    <property type="entry name" value="PyrdxlP-dep_Trfase"/>
</dbReference>
<proteinExistence type="predicted"/>